<evidence type="ECO:0000256" key="11">
    <source>
        <dbReference type="ARBA" id="ARBA00049375"/>
    </source>
</evidence>
<feature type="domain" description="GHMP kinase N-terminal" evidence="14">
    <location>
        <begin position="71"/>
        <end position="157"/>
    </location>
</feature>
<dbReference type="PANTHER" id="PTHR20861">
    <property type="entry name" value="HOMOSERINE/4-DIPHOSPHOCYTIDYL-2-C-METHYL-D-ERYTHRITOL KINASE"/>
    <property type="match status" value="1"/>
</dbReference>
<evidence type="ECO:0000256" key="5">
    <source>
        <dbReference type="ARBA" id="ARBA00022605"/>
    </source>
</evidence>
<sequence>MTGVAETGFTPGESVTIEVPASSANLGPGFDSIGLALDITDTVQATVGGDGLVVSVAGHGAGTVPTDEEHLIWRSALAMWRRLGIDPPSGLKLHCHNEIPHSRGLGSSAAAIVAGLATALALVRDPIDDAAFLALMSDLAGEIEGHPDNASASVYGGLTVSWADDFGAGWRTVRPRLHPDVRAVVLLPEATLATEQARAALGEAVSLSAAASTAGRAALLVHALTADPGLLLAATRDWLHQEPRRASYPQSMAVVDRLRAAGLAATISGAGPAVLVLVTGDAAVDDGDVPVGWQVLRPGIAQTGVRVVSHSTPSTV</sequence>
<keyword evidence="9 13" id="KW-0418">Kinase</keyword>
<evidence type="ECO:0000256" key="8">
    <source>
        <dbReference type="ARBA" id="ARBA00022741"/>
    </source>
</evidence>
<keyword evidence="10 13" id="KW-0067">ATP-binding</keyword>
<comment type="similarity">
    <text evidence="2 13">Belongs to the GHMP kinase family. Homoserine kinase subfamily.</text>
</comment>
<dbReference type="SUPFAM" id="SSF55060">
    <property type="entry name" value="GHMP Kinase, C-terminal domain"/>
    <property type="match status" value="1"/>
</dbReference>
<evidence type="ECO:0000256" key="2">
    <source>
        <dbReference type="ARBA" id="ARBA00007370"/>
    </source>
</evidence>
<keyword evidence="6 13" id="KW-0808">Transferase</keyword>
<keyword evidence="5 13" id="KW-0028">Amino-acid biosynthesis</keyword>
<accession>A0A3M9M5S6</accession>
<dbReference type="InterPro" id="IPR020568">
    <property type="entry name" value="Ribosomal_Su5_D2-typ_SF"/>
</dbReference>
<dbReference type="Pfam" id="PF00288">
    <property type="entry name" value="GHMP_kinases_N"/>
    <property type="match status" value="1"/>
</dbReference>
<comment type="pathway">
    <text evidence="1 13">Amino-acid biosynthesis; L-threonine biosynthesis; L-threonine from L-aspartate: step 4/5.</text>
</comment>
<dbReference type="RefSeq" id="WP_123272005.1">
    <property type="nucleotide sequence ID" value="NZ_RJJQ01000014.1"/>
</dbReference>
<evidence type="ECO:0000259" key="15">
    <source>
        <dbReference type="Pfam" id="PF08544"/>
    </source>
</evidence>
<dbReference type="InterPro" id="IPR036554">
    <property type="entry name" value="GHMP_kinase_C_sf"/>
</dbReference>
<evidence type="ECO:0000259" key="14">
    <source>
        <dbReference type="Pfam" id="PF00288"/>
    </source>
</evidence>
<dbReference type="PRINTS" id="PR00958">
    <property type="entry name" value="HOMSERKINASE"/>
</dbReference>
<evidence type="ECO:0000256" key="3">
    <source>
        <dbReference type="ARBA" id="ARBA00012078"/>
    </source>
</evidence>
<dbReference type="InterPro" id="IPR000870">
    <property type="entry name" value="Homoserine_kinase"/>
</dbReference>
<feature type="domain" description="GHMP kinase C-terminal" evidence="15">
    <location>
        <begin position="234"/>
        <end position="283"/>
    </location>
</feature>
<proteinExistence type="inferred from homology"/>
<evidence type="ECO:0000256" key="7">
    <source>
        <dbReference type="ARBA" id="ARBA00022697"/>
    </source>
</evidence>
<dbReference type="GO" id="GO:0005524">
    <property type="term" value="F:ATP binding"/>
    <property type="evidence" value="ECO:0007669"/>
    <property type="project" value="UniProtKB-UniRule"/>
</dbReference>
<dbReference type="AlphaFoldDB" id="A0A3M9M5S6"/>
<evidence type="ECO:0000256" key="4">
    <source>
        <dbReference type="ARBA" id="ARBA00017858"/>
    </source>
</evidence>
<dbReference type="GO" id="GO:0004413">
    <property type="term" value="F:homoserine kinase activity"/>
    <property type="evidence" value="ECO:0007669"/>
    <property type="project" value="UniProtKB-UniRule"/>
</dbReference>
<dbReference type="HAMAP" id="MF_00384">
    <property type="entry name" value="Homoser_kinase"/>
    <property type="match status" value="1"/>
</dbReference>
<comment type="function">
    <text evidence="12 13">Catalyzes the ATP-dependent phosphorylation of L-homoserine to L-homoserine phosphate.</text>
</comment>
<dbReference type="GO" id="GO:0005737">
    <property type="term" value="C:cytoplasm"/>
    <property type="evidence" value="ECO:0007669"/>
    <property type="project" value="UniProtKB-SubCell"/>
</dbReference>
<feature type="binding site" evidence="13">
    <location>
        <begin position="100"/>
        <end position="110"/>
    </location>
    <ligand>
        <name>ATP</name>
        <dbReference type="ChEBI" id="CHEBI:30616"/>
    </ligand>
</feature>
<dbReference type="EC" id="2.7.1.39" evidence="3 13"/>
<dbReference type="GO" id="GO:0009088">
    <property type="term" value="P:threonine biosynthetic process"/>
    <property type="evidence" value="ECO:0007669"/>
    <property type="project" value="UniProtKB-UniRule"/>
</dbReference>
<evidence type="ECO:0000256" key="10">
    <source>
        <dbReference type="ARBA" id="ARBA00022840"/>
    </source>
</evidence>
<dbReference type="UniPathway" id="UPA00050">
    <property type="reaction ID" value="UER00064"/>
</dbReference>
<evidence type="ECO:0000256" key="9">
    <source>
        <dbReference type="ARBA" id="ARBA00022777"/>
    </source>
</evidence>
<gene>
    <name evidence="13 16" type="primary">thrB</name>
    <name evidence="16" type="ORF">EFY87_13515</name>
</gene>
<dbReference type="Gene3D" id="3.30.230.10">
    <property type="match status" value="1"/>
</dbReference>
<protein>
    <recommendedName>
        <fullName evidence="4 13">Homoserine kinase</fullName>
        <shortName evidence="13">HK</shortName>
        <shortName evidence="13">HSK</shortName>
        <ecNumber evidence="3 13">2.7.1.39</ecNumber>
    </recommendedName>
</protein>
<dbReference type="Gene3D" id="3.30.70.890">
    <property type="entry name" value="GHMP kinase, C-terminal domain"/>
    <property type="match status" value="1"/>
</dbReference>
<evidence type="ECO:0000256" key="1">
    <source>
        <dbReference type="ARBA" id="ARBA00005015"/>
    </source>
</evidence>
<dbReference type="PANTHER" id="PTHR20861:SF1">
    <property type="entry name" value="HOMOSERINE KINASE"/>
    <property type="match status" value="1"/>
</dbReference>
<dbReference type="InterPro" id="IPR006204">
    <property type="entry name" value="GHMP_kinase_N_dom"/>
</dbReference>
<reference evidence="16 17" key="1">
    <citation type="submission" date="2018-11" db="EMBL/GenBank/DDBJ databases">
        <title>Draft genome of Simplicispira Flexivirga sp. BO-16.</title>
        <authorList>
            <person name="Im W.T."/>
        </authorList>
    </citation>
    <scope>NUCLEOTIDE SEQUENCE [LARGE SCALE GENOMIC DNA]</scope>
    <source>
        <strain evidence="16 17">BO-16</strain>
    </source>
</reference>
<keyword evidence="8 13" id="KW-0547">Nucleotide-binding</keyword>
<name>A0A3M9M5S6_9MICO</name>
<evidence type="ECO:0000256" key="13">
    <source>
        <dbReference type="HAMAP-Rule" id="MF_00384"/>
    </source>
</evidence>
<organism evidence="16 17">
    <name type="scientific">Flexivirga caeni</name>
    <dbReference type="NCBI Taxonomy" id="2294115"/>
    <lineage>
        <taxon>Bacteria</taxon>
        <taxon>Bacillati</taxon>
        <taxon>Actinomycetota</taxon>
        <taxon>Actinomycetes</taxon>
        <taxon>Micrococcales</taxon>
        <taxon>Dermacoccaceae</taxon>
        <taxon>Flexivirga</taxon>
    </lineage>
</organism>
<evidence type="ECO:0000256" key="12">
    <source>
        <dbReference type="ARBA" id="ARBA00049954"/>
    </source>
</evidence>
<keyword evidence="13" id="KW-0963">Cytoplasm</keyword>
<dbReference type="EMBL" id="RJJQ01000014">
    <property type="protein sequence ID" value="RNI20911.1"/>
    <property type="molecule type" value="Genomic_DNA"/>
</dbReference>
<dbReference type="OrthoDB" id="9769912at2"/>
<keyword evidence="17" id="KW-1185">Reference proteome</keyword>
<comment type="caution">
    <text evidence="16">The sequence shown here is derived from an EMBL/GenBank/DDBJ whole genome shotgun (WGS) entry which is preliminary data.</text>
</comment>
<dbReference type="Pfam" id="PF08544">
    <property type="entry name" value="GHMP_kinases_C"/>
    <property type="match status" value="1"/>
</dbReference>
<evidence type="ECO:0000313" key="17">
    <source>
        <dbReference type="Proteomes" id="UP000271678"/>
    </source>
</evidence>
<dbReference type="NCBIfam" id="TIGR00191">
    <property type="entry name" value="thrB"/>
    <property type="match status" value="1"/>
</dbReference>
<comment type="subcellular location">
    <subcellularLocation>
        <location evidence="13">Cytoplasm</location>
    </subcellularLocation>
</comment>
<comment type="catalytic activity">
    <reaction evidence="11 13">
        <text>L-homoserine + ATP = O-phospho-L-homoserine + ADP + H(+)</text>
        <dbReference type="Rhea" id="RHEA:13985"/>
        <dbReference type="ChEBI" id="CHEBI:15378"/>
        <dbReference type="ChEBI" id="CHEBI:30616"/>
        <dbReference type="ChEBI" id="CHEBI:57476"/>
        <dbReference type="ChEBI" id="CHEBI:57590"/>
        <dbReference type="ChEBI" id="CHEBI:456216"/>
        <dbReference type="EC" id="2.7.1.39"/>
    </reaction>
</comment>
<evidence type="ECO:0000313" key="16">
    <source>
        <dbReference type="EMBL" id="RNI20911.1"/>
    </source>
</evidence>
<dbReference type="InterPro" id="IPR013750">
    <property type="entry name" value="GHMP_kinase_C_dom"/>
</dbReference>
<dbReference type="InterPro" id="IPR014721">
    <property type="entry name" value="Ribsml_uS5_D2-typ_fold_subgr"/>
</dbReference>
<evidence type="ECO:0000256" key="6">
    <source>
        <dbReference type="ARBA" id="ARBA00022679"/>
    </source>
</evidence>
<dbReference type="SUPFAM" id="SSF54211">
    <property type="entry name" value="Ribosomal protein S5 domain 2-like"/>
    <property type="match status" value="1"/>
</dbReference>
<dbReference type="InterPro" id="IPR006203">
    <property type="entry name" value="GHMP_knse_ATP-bd_CS"/>
</dbReference>
<keyword evidence="7 13" id="KW-0791">Threonine biosynthesis</keyword>
<dbReference type="PIRSF" id="PIRSF000676">
    <property type="entry name" value="Homoser_kin"/>
    <property type="match status" value="1"/>
</dbReference>
<dbReference type="Proteomes" id="UP000271678">
    <property type="component" value="Unassembled WGS sequence"/>
</dbReference>
<dbReference type="PROSITE" id="PS00627">
    <property type="entry name" value="GHMP_KINASES_ATP"/>
    <property type="match status" value="1"/>
</dbReference>